<evidence type="ECO:0000313" key="4">
    <source>
        <dbReference type="Proteomes" id="UP000319976"/>
    </source>
</evidence>
<accession>A0A517T429</accession>
<dbReference type="KEGG" id="chya:V22_03280"/>
<dbReference type="InterPro" id="IPR041489">
    <property type="entry name" value="PDZ_6"/>
</dbReference>
<feature type="chain" id="PRO_5021861900" description="PDZ domain-containing protein" evidence="1">
    <location>
        <begin position="30"/>
        <end position="193"/>
    </location>
</feature>
<feature type="signal peptide" evidence="1">
    <location>
        <begin position="1"/>
        <end position="29"/>
    </location>
</feature>
<dbReference type="OrthoDB" id="281715at2"/>
<evidence type="ECO:0000256" key="1">
    <source>
        <dbReference type="SAM" id="SignalP"/>
    </source>
</evidence>
<sequence precursor="true">MNISKTLLTTTAAAAMTIAFGFVSNEAEAGPKFQIKLNPHLNQKFVNNQPKLNPQPFVNPNHNHSPKLYIAPQPQPNPGCHQVVLGLYGQPLYGYGLQVTSVVNFSIAQQIGLEPGDVITQANGRLIRNRWDLRQAMTNCGRFINLTVSDIRGAGLVHVTYDRWTKQVASSAGPVYQNPIPVNQPGPMLYKKN</sequence>
<dbReference type="RefSeq" id="WP_145259203.1">
    <property type="nucleotide sequence ID" value="NZ_CP036316.1"/>
</dbReference>
<feature type="domain" description="PDZ" evidence="2">
    <location>
        <begin position="99"/>
        <end position="137"/>
    </location>
</feature>
<dbReference type="AlphaFoldDB" id="A0A517T429"/>
<name>A0A517T429_9PLAN</name>
<dbReference type="InterPro" id="IPR036034">
    <property type="entry name" value="PDZ_sf"/>
</dbReference>
<protein>
    <recommendedName>
        <fullName evidence="2">PDZ domain-containing protein</fullName>
    </recommendedName>
</protein>
<dbReference type="Proteomes" id="UP000319976">
    <property type="component" value="Chromosome"/>
</dbReference>
<keyword evidence="1" id="KW-0732">Signal</keyword>
<organism evidence="3 4">
    <name type="scientific">Calycomorphotria hydatis</name>
    <dbReference type="NCBI Taxonomy" id="2528027"/>
    <lineage>
        <taxon>Bacteria</taxon>
        <taxon>Pseudomonadati</taxon>
        <taxon>Planctomycetota</taxon>
        <taxon>Planctomycetia</taxon>
        <taxon>Planctomycetales</taxon>
        <taxon>Planctomycetaceae</taxon>
        <taxon>Calycomorphotria</taxon>
    </lineage>
</organism>
<evidence type="ECO:0000259" key="2">
    <source>
        <dbReference type="Pfam" id="PF17820"/>
    </source>
</evidence>
<dbReference type="EMBL" id="CP036316">
    <property type="protein sequence ID" value="QDT63128.1"/>
    <property type="molecule type" value="Genomic_DNA"/>
</dbReference>
<dbReference type="Gene3D" id="2.30.42.10">
    <property type="match status" value="1"/>
</dbReference>
<proteinExistence type="predicted"/>
<gene>
    <name evidence="3" type="ORF">V22_03280</name>
</gene>
<keyword evidence="4" id="KW-1185">Reference proteome</keyword>
<dbReference type="SUPFAM" id="SSF50156">
    <property type="entry name" value="PDZ domain-like"/>
    <property type="match status" value="1"/>
</dbReference>
<evidence type="ECO:0000313" key="3">
    <source>
        <dbReference type="EMBL" id="QDT63128.1"/>
    </source>
</evidence>
<dbReference type="Pfam" id="PF17820">
    <property type="entry name" value="PDZ_6"/>
    <property type="match status" value="1"/>
</dbReference>
<reference evidence="3 4" key="1">
    <citation type="submission" date="2019-02" db="EMBL/GenBank/DDBJ databases">
        <title>Deep-cultivation of Planctomycetes and their phenomic and genomic characterization uncovers novel biology.</title>
        <authorList>
            <person name="Wiegand S."/>
            <person name="Jogler M."/>
            <person name="Boedeker C."/>
            <person name="Pinto D."/>
            <person name="Vollmers J."/>
            <person name="Rivas-Marin E."/>
            <person name="Kohn T."/>
            <person name="Peeters S.H."/>
            <person name="Heuer A."/>
            <person name="Rast P."/>
            <person name="Oberbeckmann S."/>
            <person name="Bunk B."/>
            <person name="Jeske O."/>
            <person name="Meyerdierks A."/>
            <person name="Storesund J.E."/>
            <person name="Kallscheuer N."/>
            <person name="Luecker S."/>
            <person name="Lage O.M."/>
            <person name="Pohl T."/>
            <person name="Merkel B.J."/>
            <person name="Hornburger P."/>
            <person name="Mueller R.-W."/>
            <person name="Bruemmer F."/>
            <person name="Labrenz M."/>
            <person name="Spormann A.M."/>
            <person name="Op den Camp H."/>
            <person name="Overmann J."/>
            <person name="Amann R."/>
            <person name="Jetten M.S.M."/>
            <person name="Mascher T."/>
            <person name="Medema M.H."/>
            <person name="Devos D.P."/>
            <person name="Kaster A.-K."/>
            <person name="Ovreas L."/>
            <person name="Rohde M."/>
            <person name="Galperin M.Y."/>
            <person name="Jogler C."/>
        </authorList>
    </citation>
    <scope>NUCLEOTIDE SEQUENCE [LARGE SCALE GENOMIC DNA]</scope>
    <source>
        <strain evidence="3 4">V22</strain>
    </source>
</reference>